<feature type="domain" description="Erythromycin biosynthesis protein CIII-like C-terminal" evidence="2">
    <location>
        <begin position="284"/>
        <end position="406"/>
    </location>
</feature>
<accession>A0A9D7I6C9</accession>
<evidence type="ECO:0000313" key="4">
    <source>
        <dbReference type="Proteomes" id="UP000886602"/>
    </source>
</evidence>
<dbReference type="PANTHER" id="PTHR48050:SF13">
    <property type="entry name" value="STEROL 3-BETA-GLUCOSYLTRANSFERASE UGT80A2"/>
    <property type="match status" value="1"/>
</dbReference>
<dbReference type="Gene3D" id="3.40.50.2000">
    <property type="entry name" value="Glycogen Phosphorylase B"/>
    <property type="match status" value="2"/>
</dbReference>
<dbReference type="AlphaFoldDB" id="A0A9D7I6C9"/>
<dbReference type="InterPro" id="IPR010610">
    <property type="entry name" value="EryCIII-like_C"/>
</dbReference>
<dbReference type="EMBL" id="JADJNC010000004">
    <property type="protein sequence ID" value="MBK7422146.1"/>
    <property type="molecule type" value="Genomic_DNA"/>
</dbReference>
<dbReference type="InterPro" id="IPR002213">
    <property type="entry name" value="UDP_glucos_trans"/>
</dbReference>
<dbReference type="Pfam" id="PF06722">
    <property type="entry name" value="EryCIII-like_C"/>
    <property type="match status" value="1"/>
</dbReference>
<dbReference type="InterPro" id="IPR004276">
    <property type="entry name" value="GlycoTrans_28_N"/>
</dbReference>
<sequence length="437" mass="47956">MPETAPHYFVITVGTTGDIHPFMRIASALQTLGRKVTFITHSYHENVVLGVGLPFVGIGTDEEFLRILKNPDIWDPMKGFSVILANYSGGLQEIIEAIRLVSAQASHVVIAHPFAVPGAVIARELGLVRSVVAVYLAPSNLRTCHDPLNIGATSVPRWVPMSWRRALWRFVEKRWIDPVAVTQLNAVRTPLGLPKLDSFLTHLAEAPDLSLTLFPSWFAPVVPDWPRPLIEGDFQLFEASTQEGFTDDLSAFLAAGRKPLVFTPGTGNLHAADFFACALAAINRLGHRAIFLTRERTQIPVSLPESVLWQPYVPLSALLPHAAGLVHHGGIGTSAEALRSGTPQLIAPFAWDQFDNAARIVALGVGMVIPAKRLRPRKLARCLQNLYTSETIRARCSLLASRFRSPHDPIALCREVERRVLATCNDANHPNPPPADL</sequence>
<name>A0A9D7I6C9_9RHOO</name>
<dbReference type="CDD" id="cd03784">
    <property type="entry name" value="GT1_Gtf-like"/>
    <property type="match status" value="1"/>
</dbReference>
<proteinExistence type="predicted"/>
<dbReference type="GO" id="GO:0008194">
    <property type="term" value="F:UDP-glycosyltransferase activity"/>
    <property type="evidence" value="ECO:0007669"/>
    <property type="project" value="InterPro"/>
</dbReference>
<comment type="caution">
    <text evidence="3">The sequence shown here is derived from an EMBL/GenBank/DDBJ whole genome shotgun (WGS) entry which is preliminary data.</text>
</comment>
<evidence type="ECO:0000259" key="1">
    <source>
        <dbReference type="Pfam" id="PF03033"/>
    </source>
</evidence>
<dbReference type="GO" id="GO:0016758">
    <property type="term" value="F:hexosyltransferase activity"/>
    <property type="evidence" value="ECO:0007669"/>
    <property type="project" value="InterPro"/>
</dbReference>
<reference evidence="3" key="1">
    <citation type="submission" date="2020-10" db="EMBL/GenBank/DDBJ databases">
        <title>Connecting structure to function with the recovery of over 1000 high-quality activated sludge metagenome-assembled genomes encoding full-length rRNA genes using long-read sequencing.</title>
        <authorList>
            <person name="Singleton C.M."/>
            <person name="Petriglieri F."/>
            <person name="Kristensen J.M."/>
            <person name="Kirkegaard R.H."/>
            <person name="Michaelsen T.Y."/>
            <person name="Andersen M.H."/>
            <person name="Karst S.M."/>
            <person name="Dueholm M.S."/>
            <person name="Nielsen P.H."/>
            <person name="Albertsen M."/>
        </authorList>
    </citation>
    <scope>NUCLEOTIDE SEQUENCE</scope>
    <source>
        <strain evidence="3">EsbW_18-Q3-R4-48_MAXAC.044</strain>
    </source>
</reference>
<dbReference type="Proteomes" id="UP000886602">
    <property type="component" value="Unassembled WGS sequence"/>
</dbReference>
<dbReference type="GO" id="GO:0033072">
    <property type="term" value="P:vancomycin biosynthetic process"/>
    <property type="evidence" value="ECO:0007669"/>
    <property type="project" value="UniProtKB-ARBA"/>
</dbReference>
<organism evidence="3 4">
    <name type="scientific">Candidatus Propionivibrio dominans</name>
    <dbReference type="NCBI Taxonomy" id="2954373"/>
    <lineage>
        <taxon>Bacteria</taxon>
        <taxon>Pseudomonadati</taxon>
        <taxon>Pseudomonadota</taxon>
        <taxon>Betaproteobacteria</taxon>
        <taxon>Rhodocyclales</taxon>
        <taxon>Rhodocyclaceae</taxon>
        <taxon>Propionivibrio</taxon>
    </lineage>
</organism>
<dbReference type="Pfam" id="PF03033">
    <property type="entry name" value="Glyco_transf_28"/>
    <property type="match status" value="1"/>
</dbReference>
<dbReference type="InterPro" id="IPR050426">
    <property type="entry name" value="Glycosyltransferase_28"/>
</dbReference>
<dbReference type="SUPFAM" id="SSF53756">
    <property type="entry name" value="UDP-Glycosyltransferase/glycogen phosphorylase"/>
    <property type="match status" value="1"/>
</dbReference>
<protein>
    <submittedName>
        <fullName evidence="3">Glycosyltransferase family 1 protein</fullName>
    </submittedName>
</protein>
<dbReference type="GO" id="GO:0005975">
    <property type="term" value="P:carbohydrate metabolic process"/>
    <property type="evidence" value="ECO:0007669"/>
    <property type="project" value="InterPro"/>
</dbReference>
<dbReference type="PANTHER" id="PTHR48050">
    <property type="entry name" value="STEROL 3-BETA-GLUCOSYLTRANSFERASE"/>
    <property type="match status" value="1"/>
</dbReference>
<feature type="domain" description="Glycosyltransferase family 28 N-terminal" evidence="1">
    <location>
        <begin position="9"/>
        <end position="115"/>
    </location>
</feature>
<gene>
    <name evidence="3" type="ORF">IPJ48_03045</name>
</gene>
<evidence type="ECO:0000259" key="2">
    <source>
        <dbReference type="Pfam" id="PF06722"/>
    </source>
</evidence>
<evidence type="ECO:0000313" key="3">
    <source>
        <dbReference type="EMBL" id="MBK7422146.1"/>
    </source>
</evidence>